<organism evidence="1 2">
    <name type="scientific">Goodea atripinnis</name>
    <dbReference type="NCBI Taxonomy" id="208336"/>
    <lineage>
        <taxon>Eukaryota</taxon>
        <taxon>Metazoa</taxon>
        <taxon>Chordata</taxon>
        <taxon>Craniata</taxon>
        <taxon>Vertebrata</taxon>
        <taxon>Euteleostomi</taxon>
        <taxon>Actinopterygii</taxon>
        <taxon>Neopterygii</taxon>
        <taxon>Teleostei</taxon>
        <taxon>Neoteleostei</taxon>
        <taxon>Acanthomorphata</taxon>
        <taxon>Ovalentaria</taxon>
        <taxon>Atherinomorphae</taxon>
        <taxon>Cyprinodontiformes</taxon>
        <taxon>Goodeidae</taxon>
        <taxon>Goodea</taxon>
    </lineage>
</organism>
<reference evidence="1 2" key="1">
    <citation type="submission" date="2021-06" db="EMBL/GenBank/DDBJ databases">
        <authorList>
            <person name="Palmer J.M."/>
        </authorList>
    </citation>
    <scope>NUCLEOTIDE SEQUENCE [LARGE SCALE GENOMIC DNA]</scope>
    <source>
        <strain evidence="1 2">GA_2019</strain>
        <tissue evidence="1">Muscle</tissue>
    </source>
</reference>
<proteinExistence type="predicted"/>
<evidence type="ECO:0000313" key="1">
    <source>
        <dbReference type="EMBL" id="MEQ2176506.1"/>
    </source>
</evidence>
<name>A0ABV0NYM1_9TELE</name>
<dbReference type="Proteomes" id="UP001476798">
    <property type="component" value="Unassembled WGS sequence"/>
</dbReference>
<keyword evidence="2" id="KW-1185">Reference proteome</keyword>
<evidence type="ECO:0000313" key="2">
    <source>
        <dbReference type="Proteomes" id="UP001476798"/>
    </source>
</evidence>
<sequence length="125" mass="13798">MVDTPLQHCWDEDNLNKGLYIGFICHQSRTPSLVTAAAKQTFHPPLTQSFPATSQMFYLPSWPWTPLLLHVCLQVNQEMLTCTLPSPSYLSVSRLNQNKAAGPHGVSPEGLGIAILWDSAAILKP</sequence>
<comment type="caution">
    <text evidence="1">The sequence shown here is derived from an EMBL/GenBank/DDBJ whole genome shotgun (WGS) entry which is preliminary data.</text>
</comment>
<dbReference type="EMBL" id="JAHRIO010054014">
    <property type="protein sequence ID" value="MEQ2176506.1"/>
    <property type="molecule type" value="Genomic_DNA"/>
</dbReference>
<gene>
    <name evidence="1" type="ORF">GOODEAATRI_028682</name>
</gene>
<accession>A0ABV0NYM1</accession>
<protein>
    <submittedName>
        <fullName evidence="1">Uncharacterized protein</fullName>
    </submittedName>
</protein>